<evidence type="ECO:0000256" key="1">
    <source>
        <dbReference type="SAM" id="MobiDB-lite"/>
    </source>
</evidence>
<dbReference type="InterPro" id="IPR056138">
    <property type="entry name" value="DUF7721"/>
</dbReference>
<evidence type="ECO:0000259" key="2">
    <source>
        <dbReference type="Pfam" id="PF24845"/>
    </source>
</evidence>
<dbReference type="Proteomes" id="UP000807353">
    <property type="component" value="Unassembled WGS sequence"/>
</dbReference>
<dbReference type="AlphaFoldDB" id="A0A9P5Y0H6"/>
<evidence type="ECO:0000313" key="3">
    <source>
        <dbReference type="EMBL" id="KAF9460093.1"/>
    </source>
</evidence>
<dbReference type="PANTHER" id="PTHR39477:SF1">
    <property type="entry name" value="BETA-FLANKING PROTEIN"/>
    <property type="match status" value="1"/>
</dbReference>
<organism evidence="3 4">
    <name type="scientific">Collybia nuda</name>
    <dbReference type="NCBI Taxonomy" id="64659"/>
    <lineage>
        <taxon>Eukaryota</taxon>
        <taxon>Fungi</taxon>
        <taxon>Dikarya</taxon>
        <taxon>Basidiomycota</taxon>
        <taxon>Agaricomycotina</taxon>
        <taxon>Agaricomycetes</taxon>
        <taxon>Agaricomycetidae</taxon>
        <taxon>Agaricales</taxon>
        <taxon>Tricholomatineae</taxon>
        <taxon>Clitocybaceae</taxon>
        <taxon>Collybia</taxon>
    </lineage>
</organism>
<dbReference type="PANTHER" id="PTHR39477">
    <property type="entry name" value="CHROMOSOME 8, WHOLE GENOME SHOTGUN SEQUENCE"/>
    <property type="match status" value="1"/>
</dbReference>
<feature type="region of interest" description="Disordered" evidence="1">
    <location>
        <begin position="13"/>
        <end position="62"/>
    </location>
</feature>
<feature type="domain" description="DUF7721" evidence="2">
    <location>
        <begin position="46"/>
        <end position="125"/>
    </location>
</feature>
<reference evidence="3" key="1">
    <citation type="submission" date="2020-11" db="EMBL/GenBank/DDBJ databases">
        <authorList>
            <consortium name="DOE Joint Genome Institute"/>
            <person name="Ahrendt S."/>
            <person name="Riley R."/>
            <person name="Andreopoulos W."/>
            <person name="Labutti K."/>
            <person name="Pangilinan J."/>
            <person name="Ruiz-Duenas F.J."/>
            <person name="Barrasa J.M."/>
            <person name="Sanchez-Garcia M."/>
            <person name="Camarero S."/>
            <person name="Miyauchi S."/>
            <person name="Serrano A."/>
            <person name="Linde D."/>
            <person name="Babiker R."/>
            <person name="Drula E."/>
            <person name="Ayuso-Fernandez I."/>
            <person name="Pacheco R."/>
            <person name="Padilla G."/>
            <person name="Ferreira P."/>
            <person name="Barriuso J."/>
            <person name="Kellner H."/>
            <person name="Castanera R."/>
            <person name="Alfaro M."/>
            <person name="Ramirez L."/>
            <person name="Pisabarro A.G."/>
            <person name="Kuo A."/>
            <person name="Tritt A."/>
            <person name="Lipzen A."/>
            <person name="He G."/>
            <person name="Yan M."/>
            <person name="Ng V."/>
            <person name="Cullen D."/>
            <person name="Martin F."/>
            <person name="Rosso M.-N."/>
            <person name="Henrissat B."/>
            <person name="Hibbett D."/>
            <person name="Martinez A.T."/>
            <person name="Grigoriev I.V."/>
        </authorList>
    </citation>
    <scope>NUCLEOTIDE SEQUENCE</scope>
    <source>
        <strain evidence="3">CBS 247.69</strain>
    </source>
</reference>
<gene>
    <name evidence="3" type="ORF">BDZ94DRAFT_1198327</name>
</gene>
<feature type="compositionally biased region" description="Polar residues" evidence="1">
    <location>
        <begin position="16"/>
        <end position="38"/>
    </location>
</feature>
<dbReference type="OrthoDB" id="2290255at2759"/>
<accession>A0A9P5Y0H6</accession>
<protein>
    <recommendedName>
        <fullName evidence="2">DUF7721 domain-containing protein</fullName>
    </recommendedName>
</protein>
<dbReference type="EMBL" id="MU150304">
    <property type="protein sequence ID" value="KAF9460093.1"/>
    <property type="molecule type" value="Genomic_DNA"/>
</dbReference>
<evidence type="ECO:0000313" key="4">
    <source>
        <dbReference type="Proteomes" id="UP000807353"/>
    </source>
</evidence>
<name>A0A9P5Y0H6_9AGAR</name>
<sequence length="208" mass="21142">MDNFLNLAKKGYEAYSESQSDVSKTGGQELNSPHNSGHNSGGPDINHNEAIQNAERHGSGESSLFSAALGFLNNNKGEHDKPLDEEDVTRAHEKAYKEGNPAGLNASSLGSAAALQVLQQFTSGKSSGGSSSGSSTDLISLAMAEATKLFDKSGGTASGNKQDAVNGAAMTIMKLLVQSKFSGGTATTGGNNSGGLGGLLSLASSFAK</sequence>
<dbReference type="Pfam" id="PF24845">
    <property type="entry name" value="DUF7721"/>
    <property type="match status" value="1"/>
</dbReference>
<keyword evidence="4" id="KW-1185">Reference proteome</keyword>
<proteinExistence type="predicted"/>
<comment type="caution">
    <text evidence="3">The sequence shown here is derived from an EMBL/GenBank/DDBJ whole genome shotgun (WGS) entry which is preliminary data.</text>
</comment>